<dbReference type="PANTHER" id="PTHR37464">
    <property type="entry name" value="BLL2463 PROTEIN"/>
    <property type="match status" value="1"/>
</dbReference>
<gene>
    <name evidence="3" type="ordered locus">RB2501_09485</name>
</gene>
<sequence>MSFTAPIFLWTLLGALIPLGIHLWSKREAKTIKIGSVELLRESDSRQSQSLRLSEKRLLALRMLLIATLAFLLAGPQWESRARNQPLAYVVEPSLLNRGSLNAFLDSAASDHPVYLLRKGLTEWGEPHTVPSGNPPPNYWQLVPELDSLGADSIVVFTAAYVQGLRSRRPESSGPIHWVVLDGEPARDTPVLARKIHEGYSILTAQGDPSYTAFRWREADPEAVRRIAYPGRDSLQLGSGPSKGKLPLFDADTLEVAVYHTDSLESEQLYLRASLTALSGYIGQPIRVQGGVGEPDSIPSRTDLLVWLLPDPAPEGAWKTLAYRDSPMAGQLIEQGDCPSCFTLTSRLTAGNMVSGYFGEQLLSLLDPGKPWGDLPDRYDYRQLEAGELAPRRLPMDQDRERVHRAGAEPWLWALLLLLLVTERLFAKYRSQ</sequence>
<dbReference type="PANTHER" id="PTHR37464:SF1">
    <property type="entry name" value="BLL2463 PROTEIN"/>
    <property type="match status" value="1"/>
</dbReference>
<feature type="domain" description="Aerotolerance regulator N-terminal" evidence="2">
    <location>
        <begin position="1"/>
        <end position="76"/>
    </location>
</feature>
<dbReference type="RefSeq" id="WP_015753880.1">
    <property type="nucleotide sequence ID" value="NC_013222.1"/>
</dbReference>
<dbReference type="InterPro" id="IPR024163">
    <property type="entry name" value="Aerotolerance_reg_N"/>
</dbReference>
<evidence type="ECO:0000256" key="1">
    <source>
        <dbReference type="SAM" id="Phobius"/>
    </source>
</evidence>
<dbReference type="STRING" id="313596.RB2501_09485"/>
<dbReference type="AlphaFoldDB" id="A4CJL7"/>
<dbReference type="KEGG" id="rbi:RB2501_09485"/>
<dbReference type="OrthoDB" id="890881at2"/>
<organism evidence="3 4">
    <name type="scientific">Robiginitalea biformata (strain ATCC BAA-864 / DSM 15991 / KCTC 12146 / HTCC2501)</name>
    <dbReference type="NCBI Taxonomy" id="313596"/>
    <lineage>
        <taxon>Bacteria</taxon>
        <taxon>Pseudomonadati</taxon>
        <taxon>Bacteroidota</taxon>
        <taxon>Flavobacteriia</taxon>
        <taxon>Flavobacteriales</taxon>
        <taxon>Flavobacteriaceae</taxon>
        <taxon>Robiginitalea</taxon>
    </lineage>
</organism>
<reference evidence="3 4" key="1">
    <citation type="journal article" date="2009" name="J. Bacteriol.">
        <title>Complete genome sequence of Robiginitalea biformata HTCC2501.</title>
        <authorList>
            <person name="Oh H.M."/>
            <person name="Giovannoni S.J."/>
            <person name="Lee K."/>
            <person name="Ferriera S."/>
            <person name="Johnson J."/>
            <person name="Cho J.C."/>
        </authorList>
    </citation>
    <scope>NUCLEOTIDE SEQUENCE [LARGE SCALE GENOMIC DNA]</scope>
    <source>
        <strain evidence="4">ATCC BAA-864 / HTCC2501 / KCTC 12146</strain>
    </source>
</reference>
<protein>
    <recommendedName>
        <fullName evidence="2">Aerotolerance regulator N-terminal domain-containing protein</fullName>
    </recommendedName>
</protein>
<dbReference type="Proteomes" id="UP000009049">
    <property type="component" value="Chromosome"/>
</dbReference>
<feature type="transmembrane region" description="Helical" evidence="1">
    <location>
        <begin position="6"/>
        <end position="24"/>
    </location>
</feature>
<evidence type="ECO:0000313" key="4">
    <source>
        <dbReference type="Proteomes" id="UP000009049"/>
    </source>
</evidence>
<evidence type="ECO:0000313" key="3">
    <source>
        <dbReference type="EMBL" id="EAR17125.1"/>
    </source>
</evidence>
<dbReference type="EMBL" id="CP001712">
    <property type="protein sequence ID" value="EAR17125.1"/>
    <property type="molecule type" value="Genomic_DNA"/>
</dbReference>
<accession>A4CJL7</accession>
<dbReference type="Pfam" id="PF07584">
    <property type="entry name" value="BatA"/>
    <property type="match status" value="1"/>
</dbReference>
<feature type="transmembrane region" description="Helical" evidence="1">
    <location>
        <begin position="59"/>
        <end position="78"/>
    </location>
</feature>
<keyword evidence="1" id="KW-1133">Transmembrane helix</keyword>
<keyword evidence="1" id="KW-0472">Membrane</keyword>
<dbReference type="eggNOG" id="ENOG502Z908">
    <property type="taxonomic scope" value="Bacteria"/>
</dbReference>
<evidence type="ECO:0000259" key="2">
    <source>
        <dbReference type="Pfam" id="PF07584"/>
    </source>
</evidence>
<keyword evidence="1" id="KW-0812">Transmembrane</keyword>
<keyword evidence="4" id="KW-1185">Reference proteome</keyword>
<dbReference type="InterPro" id="IPR011933">
    <property type="entry name" value="Double_TM_dom"/>
</dbReference>
<proteinExistence type="predicted"/>
<dbReference type="HOGENOM" id="CLU_640512_0_0_10"/>
<name>A4CJL7_ROBBH</name>
<dbReference type="NCBIfam" id="TIGR02226">
    <property type="entry name" value="two_anch"/>
    <property type="match status" value="1"/>
</dbReference>